<dbReference type="PANTHER" id="PTHR46580">
    <property type="entry name" value="SENSOR KINASE-RELATED"/>
    <property type="match status" value="1"/>
</dbReference>
<dbReference type="SUPFAM" id="SSF46626">
    <property type="entry name" value="Cytochrome c"/>
    <property type="match status" value="1"/>
</dbReference>
<evidence type="ECO:0000259" key="7">
    <source>
        <dbReference type="PROSITE" id="PS51007"/>
    </source>
</evidence>
<dbReference type="GO" id="GO:0046872">
    <property type="term" value="F:metal ion binding"/>
    <property type="evidence" value="ECO:0007669"/>
    <property type="project" value="UniProtKB-KW"/>
</dbReference>
<comment type="caution">
    <text evidence="8">The sequence shown here is derived from an EMBL/GenBank/DDBJ whole genome shotgun (WGS) entry which is preliminary data.</text>
</comment>
<dbReference type="PANTHER" id="PTHR46580:SF4">
    <property type="entry name" value="ATP_GTP-BINDING PROTEIN"/>
    <property type="match status" value="1"/>
</dbReference>
<evidence type="ECO:0000256" key="4">
    <source>
        <dbReference type="ARBA" id="ARBA00023004"/>
    </source>
</evidence>
<evidence type="ECO:0000256" key="3">
    <source>
        <dbReference type="ARBA" id="ARBA00022729"/>
    </source>
</evidence>
<feature type="domain" description="Cytochrome c" evidence="7">
    <location>
        <begin position="27"/>
        <end position="118"/>
    </location>
</feature>
<evidence type="ECO:0000256" key="6">
    <source>
        <dbReference type="SAM" id="Phobius"/>
    </source>
</evidence>
<dbReference type="InterPro" id="IPR013517">
    <property type="entry name" value="FG-GAP"/>
</dbReference>
<dbReference type="Pfam" id="PF13517">
    <property type="entry name" value="FG-GAP_3"/>
    <property type="match status" value="1"/>
</dbReference>
<dbReference type="InterPro" id="IPR036909">
    <property type="entry name" value="Cyt_c-like_dom_sf"/>
</dbReference>
<accession>A0A1V6LQZ7</accession>
<organism evidence="8 9">
    <name type="scientific">Croceivirga radicis</name>
    <dbReference type="NCBI Taxonomy" id="1929488"/>
    <lineage>
        <taxon>Bacteria</taxon>
        <taxon>Pseudomonadati</taxon>
        <taxon>Bacteroidota</taxon>
        <taxon>Flavobacteriia</taxon>
        <taxon>Flavobacteriales</taxon>
        <taxon>Flavobacteriaceae</taxon>
        <taxon>Croceivirga</taxon>
    </lineage>
</organism>
<dbReference type="OrthoDB" id="1391917at2"/>
<dbReference type="RefSeq" id="WP_080319248.1">
    <property type="nucleotide sequence ID" value="NZ_MTBC01000006.1"/>
</dbReference>
<gene>
    <name evidence="8" type="ORF">BUL40_10635</name>
</gene>
<evidence type="ECO:0000256" key="5">
    <source>
        <dbReference type="PROSITE-ProRule" id="PRU00433"/>
    </source>
</evidence>
<dbReference type="AlphaFoldDB" id="A0A1V6LQZ7"/>
<keyword evidence="9" id="KW-1185">Reference proteome</keyword>
<feature type="transmembrane region" description="Helical" evidence="6">
    <location>
        <begin position="6"/>
        <end position="25"/>
    </location>
</feature>
<keyword evidence="2 5" id="KW-0479">Metal-binding</keyword>
<name>A0A1V6LQZ7_9FLAO</name>
<evidence type="ECO:0000313" key="8">
    <source>
        <dbReference type="EMBL" id="OQD42568.1"/>
    </source>
</evidence>
<dbReference type="InterPro" id="IPR028994">
    <property type="entry name" value="Integrin_alpha_N"/>
</dbReference>
<reference evidence="8 9" key="1">
    <citation type="submission" date="2016-12" db="EMBL/GenBank/DDBJ databases">
        <authorList>
            <person name="Song W.-J."/>
            <person name="Kurnit D.M."/>
        </authorList>
    </citation>
    <scope>NUCLEOTIDE SEQUENCE [LARGE SCALE GENOMIC DNA]</scope>
    <source>
        <strain evidence="8 9">HSG9</strain>
    </source>
</reference>
<dbReference type="GO" id="GO:0020037">
    <property type="term" value="F:heme binding"/>
    <property type="evidence" value="ECO:0007669"/>
    <property type="project" value="InterPro"/>
</dbReference>
<dbReference type="Proteomes" id="UP000191680">
    <property type="component" value="Unassembled WGS sequence"/>
</dbReference>
<evidence type="ECO:0000256" key="2">
    <source>
        <dbReference type="ARBA" id="ARBA00022723"/>
    </source>
</evidence>
<keyword evidence="1 5" id="KW-0349">Heme</keyword>
<dbReference type="PROSITE" id="PS51007">
    <property type="entry name" value="CYTC"/>
    <property type="match status" value="1"/>
</dbReference>
<keyword evidence="6" id="KW-0472">Membrane</keyword>
<dbReference type="GO" id="GO:0009055">
    <property type="term" value="F:electron transfer activity"/>
    <property type="evidence" value="ECO:0007669"/>
    <property type="project" value="InterPro"/>
</dbReference>
<dbReference type="SUPFAM" id="SSF69318">
    <property type="entry name" value="Integrin alpha N-terminal domain"/>
    <property type="match status" value="1"/>
</dbReference>
<keyword evidence="6" id="KW-1133">Transmembrane helix</keyword>
<keyword evidence="6" id="KW-0812">Transmembrane</keyword>
<dbReference type="PROSITE" id="PS51257">
    <property type="entry name" value="PROKAR_LIPOPROTEIN"/>
    <property type="match status" value="1"/>
</dbReference>
<dbReference type="EMBL" id="MTBC01000006">
    <property type="protein sequence ID" value="OQD42568.1"/>
    <property type="molecule type" value="Genomic_DNA"/>
</dbReference>
<evidence type="ECO:0000313" key="9">
    <source>
        <dbReference type="Proteomes" id="UP000191680"/>
    </source>
</evidence>
<dbReference type="InterPro" id="IPR009056">
    <property type="entry name" value="Cyt_c-like_dom"/>
</dbReference>
<dbReference type="Gene3D" id="2.130.10.130">
    <property type="entry name" value="Integrin alpha, N-terminal"/>
    <property type="match status" value="1"/>
</dbReference>
<proteinExistence type="predicted"/>
<keyword evidence="4 5" id="KW-0408">Iron</keyword>
<keyword evidence="3" id="KW-0732">Signal</keyword>
<sequence length="509" mass="57488">MRHFYNYSYSIYVLSLISVLILFSCEEKKKSGKALFESECASCHKLPKVNNLPKELWESKVLPEMAGRMGIRESGFNPYQGFSYVEQGQMIRSGVFETPPRISTEDWLLLEEYILSVAPDSLNLDFVNKKLQEIPNFKPSEIDLDGKMGSSISFLSLEKDTLVAGFLDGEVITYQSKNKKVLQREQFNGVVTTYNLDENSKLVALVGKLNPSEQKLGKLLKQGPNTFERLLDSLHRPVNFSMVDLDQNGKKEFLICEFGHLTGELSLFSQLKDGTYKKRTLIGLPGVTRTIVKDMNNDEKLDVLVLSGQGNENVSVLYQTDSLVFVQKQLLQFDPAYGTSWMELVDVNNDGLEDIVTVHGDNADKTYVQKPYHGLRIHLNVGNGGYKEAYFYPMFGATRFTSADFDQDGDVDFAIVSSFPDYESKAPLSFVYLQNLGGVSLEFKPFGLNKANSNRWMLIDSDDIDGDGDMDIVLSSFAYNFIPVPIDIKKEWRTSYTDLLVLENMLVNP</sequence>
<evidence type="ECO:0000256" key="1">
    <source>
        <dbReference type="ARBA" id="ARBA00022617"/>
    </source>
</evidence>
<protein>
    <recommendedName>
        <fullName evidence="7">Cytochrome c domain-containing protein</fullName>
    </recommendedName>
</protein>